<keyword evidence="1" id="KW-0812">Transmembrane</keyword>
<keyword evidence="1" id="KW-1133">Transmembrane helix</keyword>
<keyword evidence="1" id="KW-0472">Membrane</keyword>
<dbReference type="EMBL" id="GBRH01197614">
    <property type="protein sequence ID" value="JAE00282.1"/>
    <property type="molecule type" value="Transcribed_RNA"/>
</dbReference>
<evidence type="ECO:0000313" key="2">
    <source>
        <dbReference type="EMBL" id="JAE00282.1"/>
    </source>
</evidence>
<protein>
    <submittedName>
        <fullName evidence="2">Uncharacterized protein</fullName>
    </submittedName>
</protein>
<evidence type="ECO:0000256" key="1">
    <source>
        <dbReference type="SAM" id="Phobius"/>
    </source>
</evidence>
<organism evidence="2">
    <name type="scientific">Arundo donax</name>
    <name type="common">Giant reed</name>
    <name type="synonym">Donax arundinaceus</name>
    <dbReference type="NCBI Taxonomy" id="35708"/>
    <lineage>
        <taxon>Eukaryota</taxon>
        <taxon>Viridiplantae</taxon>
        <taxon>Streptophyta</taxon>
        <taxon>Embryophyta</taxon>
        <taxon>Tracheophyta</taxon>
        <taxon>Spermatophyta</taxon>
        <taxon>Magnoliopsida</taxon>
        <taxon>Liliopsida</taxon>
        <taxon>Poales</taxon>
        <taxon>Poaceae</taxon>
        <taxon>PACMAD clade</taxon>
        <taxon>Arundinoideae</taxon>
        <taxon>Arundineae</taxon>
        <taxon>Arundo</taxon>
    </lineage>
</organism>
<proteinExistence type="predicted"/>
<sequence>MFIITNLIKVRSSDNKGVSVSQGAPKILLYCPLPIKTSDYMFSLDVIAEISLYFCHSMLLVKIVIQIYEKMCIRVLKNCCIRQ</sequence>
<name>A0A0A9EJL0_ARUDO</name>
<reference evidence="2" key="2">
    <citation type="journal article" date="2015" name="Data Brief">
        <title>Shoot transcriptome of the giant reed, Arundo donax.</title>
        <authorList>
            <person name="Barrero R.A."/>
            <person name="Guerrero F.D."/>
            <person name="Moolhuijzen P."/>
            <person name="Goolsby J.A."/>
            <person name="Tidwell J."/>
            <person name="Bellgard S.E."/>
            <person name="Bellgard M.I."/>
        </authorList>
    </citation>
    <scope>NUCLEOTIDE SEQUENCE</scope>
    <source>
        <tissue evidence="2">Shoot tissue taken approximately 20 cm above the soil surface</tissue>
    </source>
</reference>
<dbReference type="AlphaFoldDB" id="A0A0A9EJL0"/>
<feature type="transmembrane region" description="Helical" evidence="1">
    <location>
        <begin position="50"/>
        <end position="68"/>
    </location>
</feature>
<accession>A0A0A9EJL0</accession>
<reference evidence="2" key="1">
    <citation type="submission" date="2014-09" db="EMBL/GenBank/DDBJ databases">
        <authorList>
            <person name="Magalhaes I.L.F."/>
            <person name="Oliveira U."/>
            <person name="Santos F.R."/>
            <person name="Vidigal T.H.D.A."/>
            <person name="Brescovit A.D."/>
            <person name="Santos A.J."/>
        </authorList>
    </citation>
    <scope>NUCLEOTIDE SEQUENCE</scope>
    <source>
        <tissue evidence="2">Shoot tissue taken approximately 20 cm above the soil surface</tissue>
    </source>
</reference>